<keyword evidence="2" id="KW-1185">Reference proteome</keyword>
<accession>W6HWC2</accession>
<dbReference type="HOGENOM" id="CLU_2821637_0_0_11"/>
<proteinExistence type="predicted"/>
<dbReference type="KEGG" id="aoi:AORI_P005"/>
<evidence type="ECO:0000313" key="2">
    <source>
        <dbReference type="Proteomes" id="UP000013968"/>
    </source>
</evidence>
<dbReference type="Proteomes" id="UP000013968">
    <property type="component" value="Plasmid pXL100"/>
</dbReference>
<dbReference type="AlphaFoldDB" id="W6HWC2"/>
<keyword evidence="1" id="KW-0614">Plasmid</keyword>
<reference evidence="1 2" key="1">
    <citation type="journal article" date="2014" name="BMC Genomics">
        <title>Complete genome sequence and comparative genomic analyses of the vancomycin-producing Amycolatopsis orientalis.</title>
        <authorList>
            <person name="Xu L."/>
            <person name="Huang H."/>
            <person name="Wei W."/>
            <person name="Zhong Y."/>
            <person name="Tang B."/>
            <person name="Yuan H."/>
            <person name="Zhu L."/>
            <person name="Huang W."/>
            <person name="Ge M."/>
            <person name="Yang S."/>
            <person name="Zheng H."/>
            <person name="Jiang W."/>
            <person name="Chen D."/>
            <person name="Zhao G.P."/>
            <person name="Zhao W."/>
        </authorList>
    </citation>
    <scope>NUCLEOTIDE SEQUENCE [LARGE SCALE GENOMIC DNA]</scope>
    <source>
        <strain evidence="1 2">HCCB10007</strain>
        <plasmid evidence="1 2">pXL100</plasmid>
    </source>
</reference>
<organism evidence="1 2">
    <name type="scientific">Amycolatopsis keratiniphila</name>
    <dbReference type="NCBI Taxonomy" id="129921"/>
    <lineage>
        <taxon>Bacteria</taxon>
        <taxon>Bacillati</taxon>
        <taxon>Actinomycetota</taxon>
        <taxon>Actinomycetes</taxon>
        <taxon>Pseudonocardiales</taxon>
        <taxon>Pseudonocardiaceae</taxon>
        <taxon>Amycolatopsis</taxon>
        <taxon>Amycolatopsis japonica group</taxon>
    </lineage>
</organism>
<protein>
    <submittedName>
        <fullName evidence="1">Uncharacterized protein</fullName>
    </submittedName>
</protein>
<gene>
    <name evidence="1" type="ORF">AORI_P005</name>
</gene>
<dbReference type="RefSeq" id="WP_024264298.1">
    <property type="nucleotide sequence ID" value="NC_023497.1"/>
</dbReference>
<name>W6HWC2_9PSEU</name>
<dbReference type="EMBL" id="CP003411">
    <property type="protein sequence ID" value="AHJ58520.1"/>
    <property type="molecule type" value="Genomic_DNA"/>
</dbReference>
<geneLocation type="plasmid" evidence="1 2">
    <name>pXL100</name>
</geneLocation>
<evidence type="ECO:0000313" key="1">
    <source>
        <dbReference type="EMBL" id="AHJ58520.1"/>
    </source>
</evidence>
<sequence>MGKGKSDAAETARLGAMLAGKGLTPDQVATLMRDHVEPVLDEAARLVESGTPVEEIQFGVQYRGRS</sequence>